<accession>A0A8K1CNA8</accession>
<dbReference type="InterPro" id="IPR037202">
    <property type="entry name" value="ESCRT_assembly_dom"/>
</dbReference>
<keyword evidence="3 6" id="KW-0813">Transport</keyword>
<comment type="caution">
    <text evidence="10">The sequence shown here is derived from an EMBL/GenBank/DDBJ whole genome shotgun (WGS) entry which is preliminary data.</text>
</comment>
<evidence type="ECO:0000256" key="8">
    <source>
        <dbReference type="SAM" id="MobiDB-lite"/>
    </source>
</evidence>
<comment type="similarity">
    <text evidence="2">Belongs to the VPS37 family.</text>
</comment>
<dbReference type="EMBL" id="SPLM01000036">
    <property type="protein sequence ID" value="TMW66244.1"/>
    <property type="molecule type" value="Genomic_DNA"/>
</dbReference>
<dbReference type="GO" id="GO:0006623">
    <property type="term" value="P:protein targeting to vacuole"/>
    <property type="evidence" value="ECO:0007669"/>
    <property type="project" value="TreeGrafter"/>
</dbReference>
<dbReference type="Pfam" id="PF07200">
    <property type="entry name" value="Mod_r"/>
    <property type="match status" value="1"/>
</dbReference>
<comment type="subcellular location">
    <subcellularLocation>
        <location evidence="1">Endosome</location>
    </subcellularLocation>
</comment>
<keyword evidence="7" id="KW-0175">Coiled coil</keyword>
<feature type="region of interest" description="Disordered" evidence="8">
    <location>
        <begin position="171"/>
        <end position="191"/>
    </location>
</feature>
<evidence type="ECO:0000313" key="10">
    <source>
        <dbReference type="EMBL" id="TMW66244.1"/>
    </source>
</evidence>
<evidence type="ECO:0000256" key="7">
    <source>
        <dbReference type="SAM" id="Coils"/>
    </source>
</evidence>
<keyword evidence="4" id="KW-0967">Endosome</keyword>
<proteinExistence type="inferred from homology"/>
<evidence type="ECO:0000256" key="6">
    <source>
        <dbReference type="PROSITE-ProRule" id="PRU00646"/>
    </source>
</evidence>
<feature type="coiled-coil region" evidence="7">
    <location>
        <begin position="252"/>
        <end position="286"/>
    </location>
</feature>
<keyword evidence="11" id="KW-1185">Reference proteome</keyword>
<dbReference type="Proteomes" id="UP000794436">
    <property type="component" value="Unassembled WGS sequence"/>
</dbReference>
<reference evidence="10" key="1">
    <citation type="submission" date="2019-03" db="EMBL/GenBank/DDBJ databases">
        <title>Long read genome sequence of the mycoparasitic Pythium oligandrum ATCC 38472 isolated from sugarbeet rhizosphere.</title>
        <authorList>
            <person name="Gaulin E."/>
        </authorList>
    </citation>
    <scope>NUCLEOTIDE SEQUENCE</scope>
    <source>
        <strain evidence="10">ATCC 38472_TT</strain>
    </source>
</reference>
<dbReference type="PANTHER" id="PTHR13678:SF2">
    <property type="entry name" value="VACUOLAR PROTEIN SORTING-ASSOCIATED PROTEIN 37A"/>
    <property type="match status" value="1"/>
</dbReference>
<evidence type="ECO:0000256" key="1">
    <source>
        <dbReference type="ARBA" id="ARBA00004177"/>
    </source>
</evidence>
<feature type="compositionally biased region" description="Low complexity" evidence="8">
    <location>
        <begin position="171"/>
        <end position="189"/>
    </location>
</feature>
<dbReference type="InterPro" id="IPR009851">
    <property type="entry name" value="Mod_r"/>
</dbReference>
<dbReference type="SUPFAM" id="SSF54495">
    <property type="entry name" value="UBC-like"/>
    <property type="match status" value="1"/>
</dbReference>
<dbReference type="InterPro" id="IPR029012">
    <property type="entry name" value="Helix_hairpin_bin_sf"/>
</dbReference>
<dbReference type="PROSITE" id="PS51314">
    <property type="entry name" value="VPS37_C"/>
    <property type="match status" value="1"/>
</dbReference>
<evidence type="ECO:0000259" key="9">
    <source>
        <dbReference type="PROSITE" id="PS51314"/>
    </source>
</evidence>
<sequence length="355" mass="40063">MERNEKVRQIIIDAMSFLGYRFSQPAPRPSQETQQSELERLRGRQLASLVRAGGRAKNHQQTTFEVAVTDTQRGPLVLTITLSSDFPLKAPHVQASLPVQHPWLDAVGNVQGHTDLNQWTAHSDIGRIVSEIVNELRRAASAGQLKAAAAGNLPPQAANAQVAYPAPYQYPASVQPPAQPQPQQNSEPQRSQMPVIPAIFPELEELSISQLENLLNDRQALKTFVKKIEVVKEFVRLREEVMNGNMGIAEKTLSYEEQLRELQGEVQELRESLRVTQESLAEKQMRQQRVVARHRPDALLEQLTAATHAIDSSSDDLAHQFTHGEVDFSTFISEYLPQRTLYHQRTIKLNRVYQH</sequence>
<dbReference type="GO" id="GO:0000813">
    <property type="term" value="C:ESCRT I complex"/>
    <property type="evidence" value="ECO:0007669"/>
    <property type="project" value="TreeGrafter"/>
</dbReference>
<dbReference type="SUPFAM" id="SSF140111">
    <property type="entry name" value="Endosomal sorting complex assembly domain"/>
    <property type="match status" value="1"/>
</dbReference>
<gene>
    <name evidence="10" type="ORF">Poli38472_004009</name>
</gene>
<dbReference type="GO" id="GO:0043162">
    <property type="term" value="P:ubiquitin-dependent protein catabolic process via the multivesicular body sorting pathway"/>
    <property type="evidence" value="ECO:0007669"/>
    <property type="project" value="TreeGrafter"/>
</dbReference>
<evidence type="ECO:0000256" key="5">
    <source>
        <dbReference type="ARBA" id="ARBA00022927"/>
    </source>
</evidence>
<evidence type="ECO:0000256" key="3">
    <source>
        <dbReference type="ARBA" id="ARBA00022448"/>
    </source>
</evidence>
<dbReference type="InterPro" id="IPR016135">
    <property type="entry name" value="UBQ-conjugating_enzyme/RWD"/>
</dbReference>
<organism evidence="10 11">
    <name type="scientific">Pythium oligandrum</name>
    <name type="common">Mycoparasitic fungus</name>
    <dbReference type="NCBI Taxonomy" id="41045"/>
    <lineage>
        <taxon>Eukaryota</taxon>
        <taxon>Sar</taxon>
        <taxon>Stramenopiles</taxon>
        <taxon>Oomycota</taxon>
        <taxon>Peronosporomycetes</taxon>
        <taxon>Pythiales</taxon>
        <taxon>Pythiaceae</taxon>
        <taxon>Pythium</taxon>
    </lineage>
</organism>
<dbReference type="OrthoDB" id="10260857at2759"/>
<evidence type="ECO:0000313" key="11">
    <source>
        <dbReference type="Proteomes" id="UP000794436"/>
    </source>
</evidence>
<evidence type="ECO:0000256" key="4">
    <source>
        <dbReference type="ARBA" id="ARBA00022753"/>
    </source>
</evidence>
<keyword evidence="5 6" id="KW-0653">Protein transport</keyword>
<name>A0A8K1CNA8_PYTOL</name>
<dbReference type="PANTHER" id="PTHR13678">
    <property type="entry name" value="VACUOLAR PROTEIN SORTING-ASSOCIATED PROTEIN 37"/>
    <property type="match status" value="1"/>
</dbReference>
<feature type="domain" description="VPS37 C-terminal" evidence="9">
    <location>
        <begin position="277"/>
        <end position="355"/>
    </location>
</feature>
<evidence type="ECO:0000256" key="2">
    <source>
        <dbReference type="ARBA" id="ARBA00007617"/>
    </source>
</evidence>
<dbReference type="GO" id="GO:0006612">
    <property type="term" value="P:protein targeting to membrane"/>
    <property type="evidence" value="ECO:0007669"/>
    <property type="project" value="TreeGrafter"/>
</dbReference>
<protein>
    <recommendedName>
        <fullName evidence="9">VPS37 C-terminal domain-containing protein</fullName>
    </recommendedName>
</protein>
<dbReference type="AlphaFoldDB" id="A0A8K1CNA8"/>
<dbReference type="Gene3D" id="1.10.287.660">
    <property type="entry name" value="Helix hairpin bin"/>
    <property type="match status" value="1"/>
</dbReference>